<dbReference type="Pfam" id="PF16655">
    <property type="entry name" value="PhoD_N"/>
    <property type="match status" value="1"/>
</dbReference>
<dbReference type="SUPFAM" id="SSF56300">
    <property type="entry name" value="Metallo-dependent phosphatases"/>
    <property type="match status" value="1"/>
</dbReference>
<dbReference type="InterPro" id="IPR052900">
    <property type="entry name" value="Phospholipid_Metab_Enz"/>
</dbReference>
<dbReference type="EMBL" id="JBHTCM010000040">
    <property type="protein sequence ID" value="MFC7335490.1"/>
    <property type="molecule type" value="Genomic_DNA"/>
</dbReference>
<accession>A0ABW2L2P8</accession>
<feature type="chain" id="PRO_5046990366" evidence="1">
    <location>
        <begin position="35"/>
        <end position="685"/>
    </location>
</feature>
<dbReference type="Gene3D" id="3.60.21.70">
    <property type="entry name" value="PhoD-like phosphatase"/>
    <property type="match status" value="1"/>
</dbReference>
<name>A0ABW2L2P8_9PROT</name>
<dbReference type="PANTHER" id="PTHR43606:SF2">
    <property type="entry name" value="ALKALINE PHOSPHATASE FAMILY PROTEIN (AFU_ORTHOLOGUE AFUA_5G03860)"/>
    <property type="match status" value="1"/>
</dbReference>
<dbReference type="PROSITE" id="PS51318">
    <property type="entry name" value="TAT"/>
    <property type="match status" value="1"/>
</dbReference>
<evidence type="ECO:0000259" key="3">
    <source>
        <dbReference type="Pfam" id="PF16655"/>
    </source>
</evidence>
<feature type="signal peptide" evidence="1">
    <location>
        <begin position="1"/>
        <end position="34"/>
    </location>
</feature>
<dbReference type="Proteomes" id="UP001596456">
    <property type="component" value="Unassembled WGS sequence"/>
</dbReference>
<evidence type="ECO:0000313" key="4">
    <source>
        <dbReference type="EMBL" id="MFC7335490.1"/>
    </source>
</evidence>
<dbReference type="PANTHER" id="PTHR43606">
    <property type="entry name" value="PHOSPHATASE, PUTATIVE (AFU_ORTHOLOGUE AFUA_6G08710)-RELATED"/>
    <property type="match status" value="1"/>
</dbReference>
<protein>
    <submittedName>
        <fullName evidence="4">Alkaline phosphatase D family protein</fullName>
    </submittedName>
</protein>
<gene>
    <name evidence="4" type="ORF">ACFQPS_20170</name>
</gene>
<dbReference type="Pfam" id="PF09423">
    <property type="entry name" value="PhoD"/>
    <property type="match status" value="1"/>
</dbReference>
<dbReference type="InterPro" id="IPR006311">
    <property type="entry name" value="TAT_signal"/>
</dbReference>
<comment type="caution">
    <text evidence="4">The sequence shown here is derived from an EMBL/GenBank/DDBJ whole genome shotgun (WGS) entry which is preliminary data.</text>
</comment>
<dbReference type="Gene3D" id="2.60.40.380">
    <property type="entry name" value="Purple acid phosphatase-like, N-terminal"/>
    <property type="match status" value="1"/>
</dbReference>
<dbReference type="InterPro" id="IPR038607">
    <property type="entry name" value="PhoD-like_sf"/>
</dbReference>
<feature type="domain" description="PhoD-like phosphatase metallophosphatase" evidence="2">
    <location>
        <begin position="147"/>
        <end position="542"/>
    </location>
</feature>
<dbReference type="InterPro" id="IPR029052">
    <property type="entry name" value="Metallo-depent_PP-like"/>
</dbReference>
<keyword evidence="1" id="KW-0732">Signal</keyword>
<reference evidence="5" key="1">
    <citation type="journal article" date="2019" name="Int. J. Syst. Evol. Microbiol.">
        <title>The Global Catalogue of Microorganisms (GCM) 10K type strain sequencing project: providing services to taxonomists for standard genome sequencing and annotation.</title>
        <authorList>
            <consortium name="The Broad Institute Genomics Platform"/>
            <consortium name="The Broad Institute Genome Sequencing Center for Infectious Disease"/>
            <person name="Wu L."/>
            <person name="Ma J."/>
        </authorList>
    </citation>
    <scope>NUCLEOTIDE SEQUENCE [LARGE SCALE GENOMIC DNA]</scope>
    <source>
        <strain evidence="5">CGMCC 1.16275</strain>
    </source>
</reference>
<dbReference type="InterPro" id="IPR032093">
    <property type="entry name" value="PhoD_N"/>
</dbReference>
<evidence type="ECO:0000259" key="2">
    <source>
        <dbReference type="Pfam" id="PF09423"/>
    </source>
</evidence>
<dbReference type="InterPro" id="IPR018946">
    <property type="entry name" value="PhoD-like_MPP"/>
</dbReference>
<evidence type="ECO:0000313" key="5">
    <source>
        <dbReference type="Proteomes" id="UP001596456"/>
    </source>
</evidence>
<sequence>MPQTTRRAFLSFGAAGLGLTLVSALSPLAPRASASGPAVRFPQGVASGDPTPTAVALWTRAEPADGHQGPVALQVEVARDARFKDVVLRAAAEARPEADYTVRVIATDLAPDQTYFYRFIAGGTVSEPLGRTRTAPAPDSDRPVRIAAVSCQNYEQGTYESWRVLVEEDEAAAPEARIDVVLHLGDFIYEAIGYGTARRVPPFPSGGHAYDGGLRHHAVTLEDYRHLYRTYLSDPDLIAARARFPFVCTWDDHEFSNDCWQSQATYEIGGSPAQTRRLAANRAWFEFIPALLSDAPAVPGAERHAADFAPATVADVPFEQAPLGSAAPEPNNARAIGSLTIYRAFQWGRMLDLIVTDTRSYRSAHAVPDQLAIAYGAVPRGLQPLGLVSLMDAGRTAMGGQPPAELPLPDGRRVPNPRAAAEPGSMLGTVQRDWFLSALKTSRAVWKVWGNSVPLTPLRFDLDAVGRTPEPLALSLDAWDGYPSERDRILGRLLADGVTNVVSLTGDHHMHFAGLALADNYRGDPVMVEFAVAGISSQPAQVSFHKAVPTDSPFRPLIAFDRPVDSPAPRTDAFNMTMMYGVASVAATAAAGSEEAGLKARNPAQNRHLRFIDSAANGFAVFTFAADGVDARYVTVTPGVPSPDARVRRRMALRADAWRPGGAPQLRVTALEGEALFPASAYRDL</sequence>
<proteinExistence type="predicted"/>
<organism evidence="4 5">
    <name type="scientific">Rhodocista pekingensis</name>
    <dbReference type="NCBI Taxonomy" id="201185"/>
    <lineage>
        <taxon>Bacteria</taxon>
        <taxon>Pseudomonadati</taxon>
        <taxon>Pseudomonadota</taxon>
        <taxon>Alphaproteobacteria</taxon>
        <taxon>Rhodospirillales</taxon>
        <taxon>Azospirillaceae</taxon>
        <taxon>Rhodocista</taxon>
    </lineage>
</organism>
<dbReference type="CDD" id="cd07389">
    <property type="entry name" value="MPP_PhoD"/>
    <property type="match status" value="1"/>
</dbReference>
<feature type="domain" description="Phospholipase D N-terminal" evidence="3">
    <location>
        <begin position="43"/>
        <end position="134"/>
    </location>
</feature>
<keyword evidence="5" id="KW-1185">Reference proteome</keyword>
<evidence type="ECO:0000256" key="1">
    <source>
        <dbReference type="SAM" id="SignalP"/>
    </source>
</evidence>
<dbReference type="RefSeq" id="WP_377361155.1">
    <property type="nucleotide sequence ID" value="NZ_JBHTCM010000040.1"/>
</dbReference>